<dbReference type="Gene3D" id="1.20.140.160">
    <property type="match status" value="1"/>
</dbReference>
<dbReference type="InterPro" id="IPR028617">
    <property type="entry name" value="Sigma70_FliA"/>
</dbReference>
<keyword evidence="2 6" id="KW-0805">Transcription regulation</keyword>
<dbReference type="InterPro" id="IPR007627">
    <property type="entry name" value="RNA_pol_sigma70_r2"/>
</dbReference>
<gene>
    <name evidence="6" type="primary">fliA</name>
    <name evidence="10" type="ORF">HAQ05_17175</name>
</gene>
<dbReference type="CDD" id="cd06171">
    <property type="entry name" value="Sigma70_r4"/>
    <property type="match status" value="1"/>
</dbReference>
<dbReference type="PRINTS" id="PR00046">
    <property type="entry name" value="SIGMA70FCT"/>
</dbReference>
<feature type="domain" description="RNA polymerase sigma-70 region 3" evidence="7">
    <location>
        <begin position="102"/>
        <end position="162"/>
    </location>
</feature>
<evidence type="ECO:0000256" key="6">
    <source>
        <dbReference type="HAMAP-Rule" id="MF_00962"/>
    </source>
</evidence>
<dbReference type="SUPFAM" id="SSF88946">
    <property type="entry name" value="Sigma2 domain of RNA polymerase sigma factors"/>
    <property type="match status" value="1"/>
</dbReference>
<dbReference type="HAMAP" id="MF_00962">
    <property type="entry name" value="Sigma70_FliA"/>
    <property type="match status" value="1"/>
</dbReference>
<name>A0ABR7Z4J0_9PSED</name>
<feature type="region of interest" description="Sigma-70 factor domain-3" evidence="6">
    <location>
        <begin position="101"/>
        <end position="171"/>
    </location>
</feature>
<evidence type="ECO:0000256" key="4">
    <source>
        <dbReference type="ARBA" id="ARBA00023125"/>
    </source>
</evidence>
<dbReference type="Gene3D" id="1.10.1740.10">
    <property type="match status" value="1"/>
</dbReference>
<feature type="short sequence motif" description="Interaction with polymerase core subunit RpoC" evidence="6">
    <location>
        <begin position="48"/>
        <end position="51"/>
    </location>
</feature>
<dbReference type="PIRSF" id="PIRSF000770">
    <property type="entry name" value="RNA_pol_sigma-SigE/K"/>
    <property type="match status" value="1"/>
</dbReference>
<dbReference type="NCBIfam" id="TIGR02479">
    <property type="entry name" value="FliA_WhiG"/>
    <property type="match status" value="1"/>
</dbReference>
<feature type="DNA-binding region" description="H-T-H motif" evidence="6">
    <location>
        <begin position="211"/>
        <end position="230"/>
    </location>
</feature>
<accession>A0ABR7Z4J0</accession>
<organism evidence="10 11">
    <name type="scientific">Pseudomonas typographi</name>
    <dbReference type="NCBI Taxonomy" id="2715964"/>
    <lineage>
        <taxon>Bacteria</taxon>
        <taxon>Pseudomonadati</taxon>
        <taxon>Pseudomonadota</taxon>
        <taxon>Gammaproteobacteria</taxon>
        <taxon>Pseudomonadales</taxon>
        <taxon>Pseudomonadaceae</taxon>
        <taxon>Pseudomonas</taxon>
    </lineage>
</organism>
<dbReference type="Pfam" id="PF04545">
    <property type="entry name" value="Sigma70_r4"/>
    <property type="match status" value="1"/>
</dbReference>
<dbReference type="InterPro" id="IPR014284">
    <property type="entry name" value="RNA_pol_sigma-70_dom"/>
</dbReference>
<evidence type="ECO:0000259" key="8">
    <source>
        <dbReference type="Pfam" id="PF04542"/>
    </source>
</evidence>
<dbReference type="NCBIfam" id="NF005413">
    <property type="entry name" value="PRK06986.1"/>
    <property type="match status" value="1"/>
</dbReference>
<evidence type="ECO:0000313" key="10">
    <source>
        <dbReference type="EMBL" id="MBD1600430.1"/>
    </source>
</evidence>
<comment type="subcellular location">
    <subcellularLocation>
        <location evidence="6">Cytoplasm</location>
    </subcellularLocation>
</comment>
<comment type="caution">
    <text evidence="10">The sequence shown here is derived from an EMBL/GenBank/DDBJ whole genome shotgun (WGS) entry which is preliminary data.</text>
</comment>
<comment type="function">
    <text evidence="6">Sigma factors are initiation factors that promote the attachment of RNA polymerase to specific initiation sites and are then released. This sigma factor controls the expression of flagella-related genes.</text>
</comment>
<proteinExistence type="inferred from homology"/>
<evidence type="ECO:0000256" key="2">
    <source>
        <dbReference type="ARBA" id="ARBA00023015"/>
    </source>
</evidence>
<dbReference type="EMBL" id="JAAOCA010000021">
    <property type="protein sequence ID" value="MBD1600430.1"/>
    <property type="molecule type" value="Genomic_DNA"/>
</dbReference>
<evidence type="ECO:0000313" key="11">
    <source>
        <dbReference type="Proteomes" id="UP000805841"/>
    </source>
</evidence>
<dbReference type="InterPro" id="IPR007630">
    <property type="entry name" value="RNA_pol_sigma70_r4"/>
</dbReference>
<dbReference type="SUPFAM" id="SSF88659">
    <property type="entry name" value="Sigma3 and sigma4 domains of RNA polymerase sigma factors"/>
    <property type="match status" value="2"/>
</dbReference>
<dbReference type="InterPro" id="IPR007624">
    <property type="entry name" value="RNA_pol_sigma70_r3"/>
</dbReference>
<feature type="region of interest" description="Sigma-70 factor domain-4" evidence="6">
    <location>
        <begin position="189"/>
        <end position="237"/>
    </location>
</feature>
<dbReference type="Proteomes" id="UP000805841">
    <property type="component" value="Unassembled WGS sequence"/>
</dbReference>
<dbReference type="InterPro" id="IPR013324">
    <property type="entry name" value="RNA_pol_sigma_r3/r4-like"/>
</dbReference>
<feature type="region of interest" description="Sigma-70 factor domain-2" evidence="6">
    <location>
        <begin position="21"/>
        <end position="93"/>
    </location>
</feature>
<dbReference type="PANTHER" id="PTHR30385:SF7">
    <property type="entry name" value="RNA POLYMERASE SIGMA FACTOR FLIA"/>
    <property type="match status" value="1"/>
</dbReference>
<evidence type="ECO:0000256" key="5">
    <source>
        <dbReference type="ARBA" id="ARBA00023163"/>
    </source>
</evidence>
<keyword evidence="1 6" id="KW-0963">Cytoplasm</keyword>
<evidence type="ECO:0000256" key="3">
    <source>
        <dbReference type="ARBA" id="ARBA00023082"/>
    </source>
</evidence>
<evidence type="ECO:0000256" key="1">
    <source>
        <dbReference type="ARBA" id="ARBA00022490"/>
    </source>
</evidence>
<keyword evidence="11" id="KW-1185">Reference proteome</keyword>
<keyword evidence="3 6" id="KW-0731">Sigma factor</keyword>
<reference evidence="10 11" key="1">
    <citation type="journal article" date="2020" name="Insects">
        <title>Bacteria Belonging to Pseudomonas typographi sp. nov. from the Bark Beetle Ips typographus Have Genomic Potential to Aid in the Host Ecology.</title>
        <authorList>
            <person name="Peral-Aranega E."/>
            <person name="Saati-Santamaria Z."/>
            <person name="Kolarik M."/>
            <person name="Rivas R."/>
            <person name="Garcia-Fraile P."/>
        </authorList>
    </citation>
    <scope>NUCLEOTIDE SEQUENCE [LARGE SCALE GENOMIC DNA]</scope>
    <source>
        <strain evidence="10 11">CA3A</strain>
    </source>
</reference>
<protein>
    <recommendedName>
        <fullName evidence="6">RNA polymerase sigma factor FliA</fullName>
    </recommendedName>
    <alternativeName>
        <fullName evidence="6">RNA polymerase sigma factor for flagellar operon</fullName>
    </alternativeName>
    <alternativeName>
        <fullName evidence="6">Sigma F</fullName>
    </alternativeName>
    <alternativeName>
        <fullName evidence="6">Sigma-28</fullName>
    </alternativeName>
</protein>
<sequence length="246" mass="27706">MSASGYRMYDKASRQAQQYQLIERYAPLVKRIAYHLLARLPASVQVEDLIQAGMIGLLEVSTKYDSSKGASFETYAGIRIRGAMLDEVRKGDWAPRSVHRNTRMVSDAIRAIEARTGRDAKDHEVAAELKMSLNEYYGILNDTLGSRLFSFDDLLQDGEHESGHEEGVGSGEPSRGLEDERFQKALAEAIANLPERERLVLSLYYDEELNLKEIGEVLGVSESRVSQLHSQCAARLRSRLGEWRAR</sequence>
<keyword evidence="5 6" id="KW-0804">Transcription</keyword>
<comment type="similarity">
    <text evidence="6">Belongs to the sigma-70 factor family. FliA subfamily.</text>
</comment>
<dbReference type="Pfam" id="PF04542">
    <property type="entry name" value="Sigma70_r2"/>
    <property type="match status" value="1"/>
</dbReference>
<dbReference type="InterPro" id="IPR012845">
    <property type="entry name" value="RNA_pol_sigma_FliA_WhiG"/>
</dbReference>
<dbReference type="NCBIfam" id="TIGR02937">
    <property type="entry name" value="sigma70-ECF"/>
    <property type="match status" value="1"/>
</dbReference>
<dbReference type="InterPro" id="IPR000943">
    <property type="entry name" value="RNA_pol_sigma70"/>
</dbReference>
<dbReference type="PANTHER" id="PTHR30385">
    <property type="entry name" value="SIGMA FACTOR F FLAGELLAR"/>
    <property type="match status" value="1"/>
</dbReference>
<dbReference type="InterPro" id="IPR013325">
    <property type="entry name" value="RNA_pol_sigma_r2"/>
</dbReference>
<dbReference type="Pfam" id="PF04539">
    <property type="entry name" value="Sigma70_r3"/>
    <property type="match status" value="1"/>
</dbReference>
<keyword evidence="4 6" id="KW-0238">DNA-binding</keyword>
<evidence type="ECO:0000259" key="9">
    <source>
        <dbReference type="Pfam" id="PF04545"/>
    </source>
</evidence>
<feature type="domain" description="RNA polymerase sigma-70 region 2" evidence="8">
    <location>
        <begin position="21"/>
        <end position="93"/>
    </location>
</feature>
<feature type="domain" description="RNA polymerase sigma-70 region 4" evidence="9">
    <location>
        <begin position="189"/>
        <end position="237"/>
    </location>
</feature>
<evidence type="ECO:0000259" key="7">
    <source>
        <dbReference type="Pfam" id="PF04539"/>
    </source>
</evidence>